<protein>
    <submittedName>
        <fullName evidence="3">Uncharacterized protein</fullName>
    </submittedName>
</protein>
<evidence type="ECO:0000256" key="2">
    <source>
        <dbReference type="SAM" id="MobiDB-lite"/>
    </source>
</evidence>
<dbReference type="OrthoDB" id="3976380at2759"/>
<evidence type="ECO:0000313" key="4">
    <source>
        <dbReference type="Proteomes" id="UP000095358"/>
    </source>
</evidence>
<sequence length="428" mass="48366">MSSKVILGSAALLTGALIYERNKSPTGPVTPEDLKHWKSSQYNTEYPNRRSSDASTGNEKSSLHNFAKEVDAGQYDGRQRLFEQGRKQSEDLSDAFRAHQDSNLKNIKQGVKEDLSSLKNALIGKTPDYTDTTQTIKENVKGDYNSLKDAVFNAKDEVKNHAKDTWGNKNGLEDELNTAQGKVDELKKEINSLHATDDYTHDEINAINRNKNILSGFGENAGFFANEQYEDVNGTPAHRFDTKDLRVGMIDANGKKLTQEDINRIQRNAMRGYGENASFFAEEQYQKGKDSVNNLAAEGADKIKDVWGNTKDVVQEKNEDVKDAWYNAKNTLNDKGEQLKDNFDETKQNINDKANSWWSWGNKKVDEVSDKTKENYDWTKKKANETVDNSRNDVLDAADKTLDYTAKGFSSASKTLEEQRDFINDKKH</sequence>
<proteinExistence type="predicted"/>
<keyword evidence="1" id="KW-0175">Coiled coil</keyword>
<evidence type="ECO:0000256" key="1">
    <source>
        <dbReference type="SAM" id="Coils"/>
    </source>
</evidence>
<comment type="caution">
    <text evidence="3">The sequence shown here is derived from an EMBL/GenBank/DDBJ whole genome shotgun (WGS) entry which is preliminary data.</text>
</comment>
<evidence type="ECO:0000313" key="3">
    <source>
        <dbReference type="EMBL" id="OEJ89181.1"/>
    </source>
</evidence>
<keyword evidence="4" id="KW-1185">Reference proteome</keyword>
<accession>A0A1E5RQK7</accession>
<feature type="region of interest" description="Disordered" evidence="2">
    <location>
        <begin position="21"/>
        <end position="61"/>
    </location>
</feature>
<dbReference type="EMBL" id="LPNN01000004">
    <property type="protein sequence ID" value="OEJ89181.1"/>
    <property type="molecule type" value="Genomic_DNA"/>
</dbReference>
<dbReference type="VEuPathDB" id="FungiDB:AWRI3580_g1649"/>
<dbReference type="AlphaFoldDB" id="A0A1E5RQK7"/>
<organism evidence="3 4">
    <name type="scientific">Hanseniaspora uvarum</name>
    <name type="common">Yeast</name>
    <name type="synonym">Kloeckera apiculata</name>
    <dbReference type="NCBI Taxonomy" id="29833"/>
    <lineage>
        <taxon>Eukaryota</taxon>
        <taxon>Fungi</taxon>
        <taxon>Dikarya</taxon>
        <taxon>Ascomycota</taxon>
        <taxon>Saccharomycotina</taxon>
        <taxon>Saccharomycetes</taxon>
        <taxon>Saccharomycodales</taxon>
        <taxon>Saccharomycodaceae</taxon>
        <taxon>Hanseniaspora</taxon>
    </lineage>
</organism>
<gene>
    <name evidence="3" type="ORF">AWRI3580_g1649</name>
</gene>
<reference evidence="4" key="1">
    <citation type="journal article" date="2016" name="Genome Announc.">
        <title>Genome sequences of three species of Hanseniaspora isolated from spontaneous wine fermentations.</title>
        <authorList>
            <person name="Sternes P.R."/>
            <person name="Lee D."/>
            <person name="Kutyna D.R."/>
            <person name="Borneman A.R."/>
        </authorList>
    </citation>
    <scope>NUCLEOTIDE SEQUENCE [LARGE SCALE GENOMIC DNA]</scope>
    <source>
        <strain evidence="4">AWRI3580</strain>
    </source>
</reference>
<name>A0A1E5RQK7_HANUV</name>
<feature type="coiled-coil region" evidence="1">
    <location>
        <begin position="169"/>
        <end position="196"/>
    </location>
</feature>
<dbReference type="STRING" id="29833.A0A1E5RQK7"/>
<dbReference type="Proteomes" id="UP000095358">
    <property type="component" value="Unassembled WGS sequence"/>
</dbReference>